<comment type="caution">
    <text evidence="1">The sequence shown here is derived from an EMBL/GenBank/DDBJ whole genome shotgun (WGS) entry which is preliminary data.</text>
</comment>
<dbReference type="CDD" id="cd11527">
    <property type="entry name" value="NTP-PPase_dUTPase"/>
    <property type="match status" value="1"/>
</dbReference>
<organism evidence="1 2">
    <name type="scientific">Clostridium aestuarii</name>
    <dbReference type="NCBI Taxonomy" id="338193"/>
    <lineage>
        <taxon>Bacteria</taxon>
        <taxon>Bacillati</taxon>
        <taxon>Bacillota</taxon>
        <taxon>Clostridia</taxon>
        <taxon>Eubacteriales</taxon>
        <taxon>Clostridiaceae</taxon>
        <taxon>Clostridium</taxon>
    </lineage>
</organism>
<gene>
    <name evidence="1" type="ORF">OW763_12985</name>
</gene>
<evidence type="ECO:0000313" key="2">
    <source>
        <dbReference type="Proteomes" id="UP001078443"/>
    </source>
</evidence>
<dbReference type="EC" id="3.6.1.23" evidence="1"/>
<dbReference type="Gene3D" id="1.10.4010.10">
    <property type="entry name" value="Type II deoxyuridine triphosphatase"/>
    <property type="match status" value="1"/>
</dbReference>
<protein>
    <submittedName>
        <fullName evidence="1">dUTP diphosphatase</fullName>
        <ecNumber evidence="1">3.6.1.23</ecNumber>
    </submittedName>
</protein>
<dbReference type="SUPFAM" id="SSF101386">
    <property type="entry name" value="all-alpha NTP pyrophosphatases"/>
    <property type="match status" value="1"/>
</dbReference>
<sequence>MNLPDLFQLQSKLDKRIIEEHALHQQSLFSKKVLALQVEISELANETRCFKFWSNKGPSAKEAILEEYVDCLHFILSLGLEKNYQDIEVCVSNDYTDLTEKFVNMYIDINDFVVCTSKDNYKTLFEDFLSLGVNLRFSSEDIENAYYKKNTINHKRQASGY</sequence>
<accession>A0ABT4D4W2</accession>
<dbReference type="EMBL" id="JAPQER010000006">
    <property type="protein sequence ID" value="MCY6485255.1"/>
    <property type="molecule type" value="Genomic_DNA"/>
</dbReference>
<dbReference type="GO" id="GO:0004170">
    <property type="term" value="F:dUTP diphosphatase activity"/>
    <property type="evidence" value="ECO:0007669"/>
    <property type="project" value="UniProtKB-EC"/>
</dbReference>
<dbReference type="PIRSF" id="PIRSF030140">
    <property type="entry name" value="UCP030140"/>
    <property type="match status" value="1"/>
</dbReference>
<proteinExistence type="predicted"/>
<dbReference type="RefSeq" id="WP_268041578.1">
    <property type="nucleotide sequence ID" value="NZ_JAPQER010000006.1"/>
</dbReference>
<dbReference type="Proteomes" id="UP001078443">
    <property type="component" value="Unassembled WGS sequence"/>
</dbReference>
<keyword evidence="1" id="KW-0378">Hydrolase</keyword>
<name>A0ABT4D4W2_9CLOT</name>
<reference evidence="1" key="1">
    <citation type="submission" date="2022-12" db="EMBL/GenBank/DDBJ databases">
        <authorList>
            <person name="Wang J."/>
        </authorList>
    </citation>
    <scope>NUCLEOTIDE SEQUENCE</scope>
    <source>
        <strain evidence="1">HY-45-18</strain>
    </source>
</reference>
<dbReference type="Pfam" id="PF08761">
    <property type="entry name" value="dUTPase_2"/>
    <property type="match status" value="1"/>
</dbReference>
<keyword evidence="2" id="KW-1185">Reference proteome</keyword>
<evidence type="ECO:0000313" key="1">
    <source>
        <dbReference type="EMBL" id="MCY6485255.1"/>
    </source>
</evidence>
<dbReference type="InterPro" id="IPR016947">
    <property type="entry name" value="UCP030140"/>
</dbReference>
<dbReference type="InterPro" id="IPR014871">
    <property type="entry name" value="dUTPase/dCTP_pyrophosphatase"/>
</dbReference>